<protein>
    <recommendedName>
        <fullName evidence="5">SUN domain-containing protein</fullName>
    </recommendedName>
</protein>
<evidence type="ECO:0000256" key="1">
    <source>
        <dbReference type="ARBA" id="ARBA00004370"/>
    </source>
</evidence>
<dbReference type="InterPro" id="IPR045119">
    <property type="entry name" value="SUN1-5"/>
</dbReference>
<evidence type="ECO:0000313" key="7">
    <source>
        <dbReference type="Proteomes" id="UP000193920"/>
    </source>
</evidence>
<dbReference type="PANTHER" id="PTHR12911">
    <property type="entry name" value="SAD1/UNC-84-LIKE PROTEIN-RELATED"/>
    <property type="match status" value="1"/>
</dbReference>
<accession>A0A1Y2ALF7</accession>
<name>A0A1Y2ALF7_9FUNG</name>
<evidence type="ECO:0000256" key="2">
    <source>
        <dbReference type="ARBA" id="ARBA00022692"/>
    </source>
</evidence>
<dbReference type="PROSITE" id="PS51469">
    <property type="entry name" value="SUN"/>
    <property type="match status" value="1"/>
</dbReference>
<keyword evidence="4" id="KW-0472">Membrane</keyword>
<dbReference type="OrthoDB" id="342281at2759"/>
<dbReference type="STRING" id="1754190.A0A1Y2ALF7"/>
<dbReference type="GO" id="GO:0043495">
    <property type="term" value="F:protein-membrane adaptor activity"/>
    <property type="evidence" value="ECO:0007669"/>
    <property type="project" value="TreeGrafter"/>
</dbReference>
<dbReference type="GO" id="GO:0034993">
    <property type="term" value="C:meiotic nuclear membrane microtubule tethering complex"/>
    <property type="evidence" value="ECO:0007669"/>
    <property type="project" value="TreeGrafter"/>
</dbReference>
<dbReference type="InterPro" id="IPR012919">
    <property type="entry name" value="SUN_dom"/>
</dbReference>
<feature type="domain" description="SUN" evidence="5">
    <location>
        <begin position="115"/>
        <end position="294"/>
    </location>
</feature>
<evidence type="ECO:0000256" key="4">
    <source>
        <dbReference type="ARBA" id="ARBA00023136"/>
    </source>
</evidence>
<keyword evidence="7" id="KW-1185">Reference proteome</keyword>
<dbReference type="Gene3D" id="2.60.120.260">
    <property type="entry name" value="Galactose-binding domain-like"/>
    <property type="match status" value="1"/>
</dbReference>
<organism evidence="6 7">
    <name type="scientific">Neocallimastix californiae</name>
    <dbReference type="NCBI Taxonomy" id="1754190"/>
    <lineage>
        <taxon>Eukaryota</taxon>
        <taxon>Fungi</taxon>
        <taxon>Fungi incertae sedis</taxon>
        <taxon>Chytridiomycota</taxon>
        <taxon>Chytridiomycota incertae sedis</taxon>
        <taxon>Neocallimastigomycetes</taxon>
        <taxon>Neocallimastigales</taxon>
        <taxon>Neocallimastigaceae</taxon>
        <taxon>Neocallimastix</taxon>
    </lineage>
</organism>
<evidence type="ECO:0000259" key="5">
    <source>
        <dbReference type="PROSITE" id="PS51469"/>
    </source>
</evidence>
<gene>
    <name evidence="6" type="ORF">LY90DRAFT_429745</name>
</gene>
<dbReference type="Pfam" id="PF07738">
    <property type="entry name" value="Sad1_UNC"/>
    <property type="match status" value="1"/>
</dbReference>
<dbReference type="Proteomes" id="UP000193920">
    <property type="component" value="Unassembled WGS sequence"/>
</dbReference>
<keyword evidence="2" id="KW-0812">Transmembrane</keyword>
<sequence>MNKLNIDRLLSLDETDPQQNIIDYIDLHNRQKEDHEQLEEIKNKWDSLQSGVSKNEKDLSHISDVLKSLSLNQEQLSKEYDKLVESIPEQVTEISQKIYRQDIIGIPDYALESGGARVISKLTSETYKIQPEGFIGTLSNFLGIAIKPGRPPTEAIHPSVHAGSCWAMKGTQGVLTLKLAKSIIPKQITVEHLAKEISFSISSAPRIIEVYAIEDIKSYSEEYITGGHSLVSQEKPYSQFLGKIEFDPIKKSLQTFDLQNILDKPIQYLQFQFMKNWGHSDYTCIYRVRVHGSP</sequence>
<comment type="subcellular location">
    <subcellularLocation>
        <location evidence="1">Membrane</location>
    </subcellularLocation>
</comment>
<comment type="caution">
    <text evidence="6">The sequence shown here is derived from an EMBL/GenBank/DDBJ whole genome shotgun (WGS) entry which is preliminary data.</text>
</comment>
<keyword evidence="3" id="KW-1133">Transmembrane helix</keyword>
<reference evidence="6 7" key="1">
    <citation type="submission" date="2016-08" db="EMBL/GenBank/DDBJ databases">
        <title>A Parts List for Fungal Cellulosomes Revealed by Comparative Genomics.</title>
        <authorList>
            <consortium name="DOE Joint Genome Institute"/>
            <person name="Haitjema C.H."/>
            <person name="Gilmore S.P."/>
            <person name="Henske J.K."/>
            <person name="Solomon K.V."/>
            <person name="De Groot R."/>
            <person name="Kuo A."/>
            <person name="Mondo S.J."/>
            <person name="Salamov A.A."/>
            <person name="Labutti K."/>
            <person name="Zhao Z."/>
            <person name="Chiniquy J."/>
            <person name="Barry K."/>
            <person name="Brewer H.M."/>
            <person name="Purvine S.O."/>
            <person name="Wright A.T."/>
            <person name="Boxma B."/>
            <person name="Van Alen T."/>
            <person name="Hackstein J.H."/>
            <person name="Baker S.E."/>
            <person name="Grigoriev I.V."/>
            <person name="O'Malley M.A."/>
        </authorList>
    </citation>
    <scope>NUCLEOTIDE SEQUENCE [LARGE SCALE GENOMIC DNA]</scope>
    <source>
        <strain evidence="6 7">G1</strain>
    </source>
</reference>
<evidence type="ECO:0000256" key="3">
    <source>
        <dbReference type="ARBA" id="ARBA00022989"/>
    </source>
</evidence>
<dbReference type="AlphaFoldDB" id="A0A1Y2ALF7"/>
<dbReference type="PANTHER" id="PTHR12911:SF8">
    <property type="entry name" value="KLAROID PROTEIN-RELATED"/>
    <property type="match status" value="1"/>
</dbReference>
<evidence type="ECO:0000313" key="6">
    <source>
        <dbReference type="EMBL" id="ORY23409.1"/>
    </source>
</evidence>
<proteinExistence type="predicted"/>
<dbReference type="EMBL" id="MCOG01000234">
    <property type="protein sequence ID" value="ORY23409.1"/>
    <property type="molecule type" value="Genomic_DNA"/>
</dbReference>